<protein>
    <recommendedName>
        <fullName evidence="5">NADP-dependent oxidoreductase domain-containing protein</fullName>
    </recommendedName>
</protein>
<dbReference type="InterPro" id="IPR018170">
    <property type="entry name" value="Aldo/ket_reductase_CS"/>
</dbReference>
<reference evidence="6" key="1">
    <citation type="submission" date="2023-10" db="EMBL/GenBank/DDBJ databases">
        <title>Chromosome-level genome of the transformable northern wattle, Acacia crassicarpa.</title>
        <authorList>
            <person name="Massaro I."/>
            <person name="Sinha N.R."/>
            <person name="Poethig S."/>
            <person name="Leichty A.R."/>
        </authorList>
    </citation>
    <scope>NUCLEOTIDE SEQUENCE</scope>
    <source>
        <strain evidence="6">Acra3RX</strain>
        <tissue evidence="6">Leaf</tissue>
    </source>
</reference>
<organism evidence="6 7">
    <name type="scientific">Acacia crassicarpa</name>
    <name type="common">northern wattle</name>
    <dbReference type="NCBI Taxonomy" id="499986"/>
    <lineage>
        <taxon>Eukaryota</taxon>
        <taxon>Viridiplantae</taxon>
        <taxon>Streptophyta</taxon>
        <taxon>Embryophyta</taxon>
        <taxon>Tracheophyta</taxon>
        <taxon>Spermatophyta</taxon>
        <taxon>Magnoliopsida</taxon>
        <taxon>eudicotyledons</taxon>
        <taxon>Gunneridae</taxon>
        <taxon>Pentapetalae</taxon>
        <taxon>rosids</taxon>
        <taxon>fabids</taxon>
        <taxon>Fabales</taxon>
        <taxon>Fabaceae</taxon>
        <taxon>Caesalpinioideae</taxon>
        <taxon>mimosoid clade</taxon>
        <taxon>Acacieae</taxon>
        <taxon>Acacia</taxon>
    </lineage>
</organism>
<dbReference type="InterPro" id="IPR023210">
    <property type="entry name" value="NADP_OxRdtase_dom"/>
</dbReference>
<dbReference type="Pfam" id="PF00248">
    <property type="entry name" value="Aldo_ket_red"/>
    <property type="match status" value="1"/>
</dbReference>
<gene>
    <name evidence="6" type="ORF">QN277_019289</name>
</gene>
<sequence>MSPNNIPMLVLSGNHCMPVIGLGTAEYQIPHEEAKTAIVEAIKAGYRHFDTASRYGTEQALGEAIEEALKLGLVGSRAELFITSKLWTTDAYPDRVLPALQKSLRLLKLEYLDLYLIHTPFSSRLKSDSEFPSKEDIEPLDVKGVWAAMEECKKLGLTKSIGVSNFPVKTLENLLSVATIIPSLNQVEMNPTNQQKELREYCEQKGILITAYSPLGAPGTFWGNNRVLDNEILIDIAKSRGKSVAQVSLRWLFEQGVGFIAKSFNKERMKENLEIFDWSLTENDLERISQIKQVRLNQENPLFEYMA</sequence>
<evidence type="ECO:0000256" key="3">
    <source>
        <dbReference type="PIRSR" id="PIRSR000097-2"/>
    </source>
</evidence>
<feature type="binding site" evidence="3">
    <location>
        <position position="118"/>
    </location>
    <ligand>
        <name>substrate</name>
    </ligand>
</feature>
<evidence type="ECO:0000259" key="5">
    <source>
        <dbReference type="Pfam" id="PF00248"/>
    </source>
</evidence>
<dbReference type="PIRSF" id="PIRSF000097">
    <property type="entry name" value="AKR"/>
    <property type="match status" value="1"/>
</dbReference>
<dbReference type="GO" id="GO:0016616">
    <property type="term" value="F:oxidoreductase activity, acting on the CH-OH group of donors, NAD or NADP as acceptor"/>
    <property type="evidence" value="ECO:0007669"/>
    <property type="project" value="InterPro"/>
</dbReference>
<dbReference type="PROSITE" id="PS00062">
    <property type="entry name" value="ALDOKETO_REDUCTASE_2"/>
    <property type="match status" value="1"/>
</dbReference>
<evidence type="ECO:0000313" key="6">
    <source>
        <dbReference type="EMBL" id="KAK4276328.1"/>
    </source>
</evidence>
<dbReference type="PROSITE" id="PS00798">
    <property type="entry name" value="ALDOKETO_REDUCTASE_1"/>
    <property type="match status" value="1"/>
</dbReference>
<dbReference type="InterPro" id="IPR044497">
    <property type="entry name" value="AKR4A/B"/>
</dbReference>
<name>A0AAE1JYD5_9FABA</name>
<dbReference type="EMBL" id="JAWXYG010000004">
    <property type="protein sequence ID" value="KAK4276328.1"/>
    <property type="molecule type" value="Genomic_DNA"/>
</dbReference>
<dbReference type="Proteomes" id="UP001293593">
    <property type="component" value="Unassembled WGS sequence"/>
</dbReference>
<feature type="site" description="Lowers pKa of active site Tyr" evidence="4">
    <location>
        <position position="85"/>
    </location>
</feature>
<evidence type="ECO:0000256" key="2">
    <source>
        <dbReference type="PIRSR" id="PIRSR000097-1"/>
    </source>
</evidence>
<dbReference type="InterPro" id="IPR020471">
    <property type="entry name" value="AKR"/>
</dbReference>
<dbReference type="FunFam" id="3.20.20.100:FF:000014">
    <property type="entry name" value="NAD(P)-linked oxidoreductase superfamily protein"/>
    <property type="match status" value="1"/>
</dbReference>
<evidence type="ECO:0000256" key="4">
    <source>
        <dbReference type="PIRSR" id="PIRSR000097-3"/>
    </source>
</evidence>
<feature type="active site" description="Proton donor" evidence="2">
    <location>
        <position position="55"/>
    </location>
</feature>
<feature type="domain" description="NADP-dependent oxidoreductase" evidence="5">
    <location>
        <begin position="20"/>
        <end position="291"/>
    </location>
</feature>
<evidence type="ECO:0000313" key="7">
    <source>
        <dbReference type="Proteomes" id="UP001293593"/>
    </source>
</evidence>
<accession>A0AAE1JYD5</accession>
<evidence type="ECO:0000256" key="1">
    <source>
        <dbReference type="ARBA" id="ARBA00023002"/>
    </source>
</evidence>
<dbReference type="AlphaFoldDB" id="A0AAE1JYD5"/>
<dbReference type="PRINTS" id="PR00069">
    <property type="entry name" value="ALDKETRDTASE"/>
</dbReference>
<dbReference type="CDD" id="cd19124">
    <property type="entry name" value="AKR_AKR4A_4B"/>
    <property type="match status" value="1"/>
</dbReference>
<dbReference type="PROSITE" id="PS00063">
    <property type="entry name" value="ALDOKETO_REDUCTASE_3"/>
    <property type="match status" value="1"/>
</dbReference>
<dbReference type="SUPFAM" id="SSF51430">
    <property type="entry name" value="NAD(P)-linked oxidoreductase"/>
    <property type="match status" value="1"/>
</dbReference>
<dbReference type="GO" id="GO:0044550">
    <property type="term" value="P:secondary metabolite biosynthetic process"/>
    <property type="evidence" value="ECO:0007669"/>
    <property type="project" value="UniProtKB-ARBA"/>
</dbReference>
<keyword evidence="7" id="KW-1185">Reference proteome</keyword>
<dbReference type="InterPro" id="IPR036812">
    <property type="entry name" value="NAD(P)_OxRdtase_dom_sf"/>
</dbReference>
<dbReference type="PANTHER" id="PTHR11732">
    <property type="entry name" value="ALDO/KETO REDUCTASE"/>
    <property type="match status" value="1"/>
</dbReference>
<comment type="caution">
    <text evidence="6">The sequence shown here is derived from an EMBL/GenBank/DDBJ whole genome shotgun (WGS) entry which is preliminary data.</text>
</comment>
<keyword evidence="1" id="KW-0560">Oxidoreductase</keyword>
<proteinExistence type="predicted"/>
<dbReference type="Gene3D" id="3.20.20.100">
    <property type="entry name" value="NADP-dependent oxidoreductase domain"/>
    <property type="match status" value="1"/>
</dbReference>